<evidence type="ECO:0000313" key="3">
    <source>
        <dbReference type="EMBL" id="MBW8486699.1"/>
    </source>
</evidence>
<keyword evidence="4" id="KW-1185">Reference proteome</keyword>
<feature type="compositionally biased region" description="Gly residues" evidence="1">
    <location>
        <begin position="72"/>
        <end position="91"/>
    </location>
</feature>
<gene>
    <name evidence="3" type="ORF">K1Y72_30330</name>
</gene>
<proteinExistence type="predicted"/>
<evidence type="ECO:0000256" key="2">
    <source>
        <dbReference type="SAM" id="Phobius"/>
    </source>
</evidence>
<protein>
    <submittedName>
        <fullName evidence="3">Uncharacterized protein</fullName>
    </submittedName>
</protein>
<feature type="transmembrane region" description="Helical" evidence="2">
    <location>
        <begin position="37"/>
        <end position="59"/>
    </location>
</feature>
<name>A0ABS7G4B0_9ACTN</name>
<comment type="caution">
    <text evidence="3">The sequence shown here is derived from an EMBL/GenBank/DDBJ whole genome shotgun (WGS) entry which is preliminary data.</text>
</comment>
<sequence>MVARGGAAGRVLLRGLAAVDTGAGRMLGAVARQWRRVVVLVGVLLGLACMALALVPGGVQVARTGQVAPQTGGTGGGTGGGSGGADGGGPGPETIFYPTLTTGEIRKALTPGKAVGFTGGSSLRRWRLGFIVTAGVVGCGWNGWRVPGTLVETGNVSKRIPKGADAHDGYTVQAVAYSSGEQAGATWRALAGRAAKCPAKHSTPRAHISGTYYALENTQHWKILGRDSGPGWQSMRVRERVTYPDSRWRERAILTRVVDYLQVGNVLLVQLLHIWQEPGDMEEAVMRRAALILDRTLKRAGEPPCQWEAAADMACRIVAR</sequence>
<evidence type="ECO:0000313" key="4">
    <source>
        <dbReference type="Proteomes" id="UP000774570"/>
    </source>
</evidence>
<organism evidence="3 4">
    <name type="scientific">Actinomadura parmotrematis</name>
    <dbReference type="NCBI Taxonomy" id="2864039"/>
    <lineage>
        <taxon>Bacteria</taxon>
        <taxon>Bacillati</taxon>
        <taxon>Actinomycetota</taxon>
        <taxon>Actinomycetes</taxon>
        <taxon>Streptosporangiales</taxon>
        <taxon>Thermomonosporaceae</taxon>
        <taxon>Actinomadura</taxon>
    </lineage>
</organism>
<keyword evidence="2" id="KW-0812">Transmembrane</keyword>
<accession>A0ABS7G4B0</accession>
<reference evidence="3 4" key="1">
    <citation type="submission" date="2021-07" db="EMBL/GenBank/DDBJ databases">
        <title>Actinomadura sp. PM05-2 isolated from lichen.</title>
        <authorList>
            <person name="Somphong A."/>
            <person name="Phongsopitanun W."/>
            <person name="Tanasupawat S."/>
            <person name="Peongsungnone V."/>
        </authorList>
    </citation>
    <scope>NUCLEOTIDE SEQUENCE [LARGE SCALE GENOMIC DNA]</scope>
    <source>
        <strain evidence="3 4">PM05-2</strain>
    </source>
</reference>
<dbReference type="Proteomes" id="UP000774570">
    <property type="component" value="Unassembled WGS sequence"/>
</dbReference>
<dbReference type="EMBL" id="JAIBOA010000026">
    <property type="protein sequence ID" value="MBW8486699.1"/>
    <property type="molecule type" value="Genomic_DNA"/>
</dbReference>
<keyword evidence="2" id="KW-1133">Transmembrane helix</keyword>
<keyword evidence="2" id="KW-0472">Membrane</keyword>
<dbReference type="RefSeq" id="WP_220169941.1">
    <property type="nucleotide sequence ID" value="NZ_JAIBOA010000026.1"/>
</dbReference>
<feature type="region of interest" description="Disordered" evidence="1">
    <location>
        <begin position="70"/>
        <end position="93"/>
    </location>
</feature>
<evidence type="ECO:0000256" key="1">
    <source>
        <dbReference type="SAM" id="MobiDB-lite"/>
    </source>
</evidence>